<feature type="region of interest" description="Disordered" evidence="1">
    <location>
        <begin position="1"/>
        <end position="23"/>
    </location>
</feature>
<sequence>MSLFRPTSESFPSAAPAEAEGQRTSANLHEAVMDSVSSARDSLPEQYRAHFETLRQEIINFTEVHGISRESLGKPDLLREVTGKLSIPYLERLALLLERFEYLLKHKEPKEITDPLEYAEEFYHLREQYNFQVELLEQVGILKEGSILGIDSNIYPIPTLEQIAMRLFEHREKLSIKHDQGFTKLLLVPFGMSLDSLQETFKQFLLDYAKKHPDFPQNKNSLLAEHFYVGADAGGNPRLVYNPGSFPPKYRHYQTKEQILDGQLAFLCFAPGWRVLLLQSPADVKKDGFASIPLEHLGTTRGSKILRPDVEAHKTADDYLHLLLKNQDRPDSPYEGESGMTPEDWILAYMIHLSETGEPLDRFEKGGADKSILIGAYFLFKDVVPTAFGAVSPEVAQLGFLDYRSKHDFTGSRFVLEV</sequence>
<evidence type="ECO:0000313" key="2">
    <source>
        <dbReference type="EMBL" id="KKU40929.1"/>
    </source>
</evidence>
<protein>
    <submittedName>
        <fullName evidence="2">Uncharacterized protein</fullName>
    </submittedName>
</protein>
<evidence type="ECO:0000313" key="3">
    <source>
        <dbReference type="Proteomes" id="UP000034795"/>
    </source>
</evidence>
<evidence type="ECO:0000256" key="1">
    <source>
        <dbReference type="SAM" id="MobiDB-lite"/>
    </source>
</evidence>
<gene>
    <name evidence="2" type="ORF">UX57_C0008G0041</name>
</gene>
<dbReference type="STRING" id="1618994.UX57_C0008G0041"/>
<dbReference type="Proteomes" id="UP000034795">
    <property type="component" value="Unassembled WGS sequence"/>
</dbReference>
<feature type="compositionally biased region" description="Low complexity" evidence="1">
    <location>
        <begin position="1"/>
        <end position="19"/>
    </location>
</feature>
<comment type="caution">
    <text evidence="2">The sequence shown here is derived from an EMBL/GenBank/DDBJ whole genome shotgun (WGS) entry which is preliminary data.</text>
</comment>
<accession>A0A0G1Q7F1</accession>
<name>A0A0G1Q7F1_9BACT</name>
<dbReference type="AlphaFoldDB" id="A0A0G1Q7F1"/>
<reference evidence="2 3" key="1">
    <citation type="journal article" date="2015" name="Nature">
        <title>rRNA introns, odd ribosomes, and small enigmatic genomes across a large radiation of phyla.</title>
        <authorList>
            <person name="Brown C.T."/>
            <person name="Hug L.A."/>
            <person name="Thomas B.C."/>
            <person name="Sharon I."/>
            <person name="Castelle C.J."/>
            <person name="Singh A."/>
            <person name="Wilkins M.J."/>
            <person name="Williams K.H."/>
            <person name="Banfield J.F."/>
        </authorList>
    </citation>
    <scope>NUCLEOTIDE SEQUENCE [LARGE SCALE GENOMIC DNA]</scope>
</reference>
<organism evidence="2 3">
    <name type="scientific">Candidatus Uhrbacteria bacterium GW2011_GWE2_46_68</name>
    <dbReference type="NCBI Taxonomy" id="1618994"/>
    <lineage>
        <taxon>Bacteria</taxon>
        <taxon>Candidatus Uhriibacteriota</taxon>
    </lineage>
</organism>
<dbReference type="EMBL" id="LCMS01000008">
    <property type="protein sequence ID" value="KKU40929.1"/>
    <property type="molecule type" value="Genomic_DNA"/>
</dbReference>
<proteinExistence type="predicted"/>